<dbReference type="Gene3D" id="1.10.1200.10">
    <property type="entry name" value="ACP-like"/>
    <property type="match status" value="1"/>
</dbReference>
<dbReference type="AlphaFoldDB" id="A0A8I6RLC4"/>
<dbReference type="Proteomes" id="UP000494040">
    <property type="component" value="Unassembled WGS sequence"/>
</dbReference>
<dbReference type="GO" id="GO:0000035">
    <property type="term" value="F:acyl binding"/>
    <property type="evidence" value="ECO:0007669"/>
    <property type="project" value="TreeGrafter"/>
</dbReference>
<dbReference type="PANTHER" id="PTHR20863">
    <property type="entry name" value="ACYL CARRIER PROTEIN"/>
    <property type="match status" value="1"/>
</dbReference>
<keyword evidence="11" id="KW-0443">Lipid metabolism</keyword>
<dbReference type="InterPro" id="IPR003231">
    <property type="entry name" value="ACP"/>
</dbReference>
<feature type="domain" description="Carrier" evidence="15">
    <location>
        <begin position="68"/>
        <end position="143"/>
    </location>
</feature>
<protein>
    <recommendedName>
        <fullName evidence="14">Acyl carrier protein</fullName>
    </recommendedName>
</protein>
<keyword evidence="10" id="KW-0249">Electron transport</keyword>
<dbReference type="FunFam" id="1.10.1200.10:FF:000003">
    <property type="entry name" value="Acyl carrier protein"/>
    <property type="match status" value="1"/>
</dbReference>
<keyword evidence="4" id="KW-0813">Transport</keyword>
<evidence type="ECO:0000256" key="7">
    <source>
        <dbReference type="ARBA" id="ARBA00022553"/>
    </source>
</evidence>
<evidence type="ECO:0000256" key="13">
    <source>
        <dbReference type="ARBA" id="ARBA00023160"/>
    </source>
</evidence>
<dbReference type="OrthoDB" id="448946at2759"/>
<keyword evidence="13 14" id="KW-0275">Fatty acid biosynthesis</keyword>
<dbReference type="CTD" id="38154"/>
<comment type="function">
    <text evidence="14">Carrier of the growing fatty acid chain in fatty acid biosynthesis.</text>
</comment>
<keyword evidence="6 14" id="KW-0444">Lipid biosynthesis</keyword>
<proteinExistence type="inferred from homology"/>
<name>A0A8I6RLC4_CIMLE</name>
<evidence type="ECO:0000256" key="10">
    <source>
        <dbReference type="ARBA" id="ARBA00022982"/>
    </source>
</evidence>
<keyword evidence="9" id="KW-0809">Transit peptide</keyword>
<dbReference type="HAMAP" id="MF_01217">
    <property type="entry name" value="Acyl_carrier"/>
    <property type="match status" value="1"/>
</dbReference>
<evidence type="ECO:0000256" key="14">
    <source>
        <dbReference type="RuleBase" id="RU000722"/>
    </source>
</evidence>
<accession>A0A8I6RLC4</accession>
<comment type="similarity">
    <text evidence="3">Belongs to the acyl carrier protein (ACP) family.</text>
</comment>
<dbReference type="GeneID" id="106664360"/>
<evidence type="ECO:0000256" key="5">
    <source>
        <dbReference type="ARBA" id="ARBA00022450"/>
    </source>
</evidence>
<dbReference type="GO" id="GO:0000036">
    <property type="term" value="F:acyl carrier activity"/>
    <property type="evidence" value="ECO:0007669"/>
    <property type="project" value="TreeGrafter"/>
</dbReference>
<comment type="subcellular location">
    <subcellularLocation>
        <location evidence="1">Mitochondrion</location>
    </subcellularLocation>
</comment>
<evidence type="ECO:0000256" key="12">
    <source>
        <dbReference type="ARBA" id="ARBA00023128"/>
    </source>
</evidence>
<evidence type="ECO:0000256" key="2">
    <source>
        <dbReference type="ARBA" id="ARBA00005194"/>
    </source>
</evidence>
<dbReference type="PANTHER" id="PTHR20863:SF28">
    <property type="entry name" value="ACYL CARRIER PROTEIN, MITOCHONDRIAL"/>
    <property type="match status" value="1"/>
</dbReference>
<organism evidence="16 17">
    <name type="scientific">Cimex lectularius</name>
    <name type="common">Bed bug</name>
    <name type="synonym">Acanthia lectularia</name>
    <dbReference type="NCBI Taxonomy" id="79782"/>
    <lineage>
        <taxon>Eukaryota</taxon>
        <taxon>Metazoa</taxon>
        <taxon>Ecdysozoa</taxon>
        <taxon>Arthropoda</taxon>
        <taxon>Hexapoda</taxon>
        <taxon>Insecta</taxon>
        <taxon>Pterygota</taxon>
        <taxon>Neoptera</taxon>
        <taxon>Paraneoptera</taxon>
        <taxon>Hemiptera</taxon>
        <taxon>Heteroptera</taxon>
        <taxon>Panheteroptera</taxon>
        <taxon>Cimicomorpha</taxon>
        <taxon>Cimicidae</taxon>
        <taxon>Cimex</taxon>
    </lineage>
</organism>
<dbReference type="RefSeq" id="XP_014245522.1">
    <property type="nucleotide sequence ID" value="XM_014390036.2"/>
</dbReference>
<keyword evidence="12" id="KW-0496">Mitochondrion</keyword>
<evidence type="ECO:0000256" key="9">
    <source>
        <dbReference type="ARBA" id="ARBA00022946"/>
    </source>
</evidence>
<evidence type="ECO:0000256" key="6">
    <source>
        <dbReference type="ARBA" id="ARBA00022516"/>
    </source>
</evidence>
<dbReference type="GO" id="GO:0005739">
    <property type="term" value="C:mitochondrion"/>
    <property type="evidence" value="ECO:0007669"/>
    <property type="project" value="UniProtKB-SubCell"/>
</dbReference>
<dbReference type="InterPro" id="IPR009081">
    <property type="entry name" value="PP-bd_ACP"/>
</dbReference>
<evidence type="ECO:0000256" key="4">
    <source>
        <dbReference type="ARBA" id="ARBA00022448"/>
    </source>
</evidence>
<dbReference type="NCBIfam" id="NF002148">
    <property type="entry name" value="PRK00982.1-2"/>
    <property type="match status" value="1"/>
</dbReference>
<sequence length="147" mass="16562">MAAIVQGLSRSLVRCSSLLKGNLIKTAVVGLQHNQFHRQIRQNPLPQKKFLDSKSFSSNTKVDKAKLAEIEARVMNVVKAYDKITAEKLTLESHFMNDLGLDSLDHVEVIMAMEDEFGFEIPDADAERLLRPADIVTYVGDRNDVYE</sequence>
<evidence type="ECO:0000256" key="3">
    <source>
        <dbReference type="ARBA" id="ARBA00010930"/>
    </source>
</evidence>
<comment type="pathway">
    <text evidence="2">Lipid metabolism; fatty acid biosynthesis.</text>
</comment>
<evidence type="ECO:0000259" key="15">
    <source>
        <dbReference type="PROSITE" id="PS50075"/>
    </source>
</evidence>
<keyword evidence="8" id="KW-0276">Fatty acid metabolism</keyword>
<dbReference type="InterPro" id="IPR036736">
    <property type="entry name" value="ACP-like_sf"/>
</dbReference>
<evidence type="ECO:0000313" key="17">
    <source>
        <dbReference type="Proteomes" id="UP000494040"/>
    </source>
</evidence>
<evidence type="ECO:0000256" key="8">
    <source>
        <dbReference type="ARBA" id="ARBA00022832"/>
    </source>
</evidence>
<dbReference type="SUPFAM" id="SSF47336">
    <property type="entry name" value="ACP-like"/>
    <property type="match status" value="1"/>
</dbReference>
<reference evidence="16" key="1">
    <citation type="submission" date="2022-01" db="UniProtKB">
        <authorList>
            <consortium name="EnsemblMetazoa"/>
        </authorList>
    </citation>
    <scope>IDENTIFICATION</scope>
</reference>
<evidence type="ECO:0000256" key="11">
    <source>
        <dbReference type="ARBA" id="ARBA00023098"/>
    </source>
</evidence>
<dbReference type="PROSITE" id="PS50075">
    <property type="entry name" value="CARRIER"/>
    <property type="match status" value="1"/>
</dbReference>
<keyword evidence="17" id="KW-1185">Reference proteome</keyword>
<keyword evidence="7" id="KW-0597">Phosphoprotein</keyword>
<dbReference type="EnsemblMetazoa" id="XM_014390036.2">
    <property type="protein sequence ID" value="XP_014245522.1"/>
    <property type="gene ID" value="LOC106664360"/>
</dbReference>
<evidence type="ECO:0000256" key="1">
    <source>
        <dbReference type="ARBA" id="ARBA00004173"/>
    </source>
</evidence>
<evidence type="ECO:0000313" key="16">
    <source>
        <dbReference type="EnsemblMetazoa" id="XP_014245522.1"/>
    </source>
</evidence>
<keyword evidence="5 14" id="KW-0596">Phosphopantetheine</keyword>
<dbReference type="Pfam" id="PF00550">
    <property type="entry name" value="PP-binding"/>
    <property type="match status" value="1"/>
</dbReference>